<keyword evidence="8" id="KW-1185">Reference proteome</keyword>
<dbReference type="EMBL" id="LT598456">
    <property type="protein sequence ID" value="SCU80139.1"/>
    <property type="molecule type" value="Genomic_DNA"/>
</dbReference>
<keyword evidence="4" id="KW-0186">Copper</keyword>
<dbReference type="GO" id="GO:0005375">
    <property type="term" value="F:copper ion transmembrane transporter activity"/>
    <property type="evidence" value="ECO:0007669"/>
    <property type="project" value="UniProtKB-UniRule"/>
</dbReference>
<feature type="transmembrane region" description="Helical" evidence="4">
    <location>
        <begin position="252"/>
        <end position="270"/>
    </location>
</feature>
<evidence type="ECO:0000256" key="1">
    <source>
        <dbReference type="ARBA" id="ARBA00022692"/>
    </source>
</evidence>
<feature type="compositionally biased region" description="Polar residues" evidence="5">
    <location>
        <begin position="381"/>
        <end position="392"/>
    </location>
</feature>
<keyword evidence="4" id="KW-0406">Ion transport</keyword>
<dbReference type="AlphaFoldDB" id="A0A1G4ITL9"/>
<keyword evidence="4" id="KW-0187">Copper transport</keyword>
<feature type="region of interest" description="Disordered" evidence="5">
    <location>
        <begin position="26"/>
        <end position="81"/>
    </location>
</feature>
<keyword evidence="4" id="KW-0813">Transport</keyword>
<name>A0A1G4ITL9_9SACH</name>
<feature type="region of interest" description="Disordered" evidence="5">
    <location>
        <begin position="375"/>
        <end position="403"/>
    </location>
</feature>
<dbReference type="GO" id="GO:0005886">
    <property type="term" value="C:plasma membrane"/>
    <property type="evidence" value="ECO:0007669"/>
    <property type="project" value="EnsemblFungi"/>
</dbReference>
<sequence length="403" mass="43237">MRIGRNLAQGLVGCCLALEVNAQDSSSGMSSVSMSGSMPMSSSTSMSMSMSSSASMSMPMSSSSASMSMPMSSSSASKSMSMSSSASMSMSMSSASAMDMSGDMQMNTYLTPQFKGYPVLFNHLNANTKAQAFGIFVLVIAAAFAYKFLLFTSWCLEVKWFKQWNPTAIKSGSGLSAVAAPEDPDNSSLASTQNYIQDLEFQTQYLPKVPNLLVHVVSPSVKELCHDVVRLLITFCSTMLIYMLMLVTMTFVLTYVFAVVLGISLAEIFFNRWKICLLARWELQRELEKKRNCNGGDICPCDGSDPAKNASGVTAGDESSGSSSILEKPENNINSCEIANTPSCCCAPEEASSANVDTAEACCCDGTEAKNEAIKERQARELSSSNEQSGTMDVTLIPADKFS</sequence>
<keyword evidence="3 4" id="KW-0472">Membrane</keyword>
<accession>A0A1G4ITL9</accession>
<evidence type="ECO:0000256" key="4">
    <source>
        <dbReference type="RuleBase" id="RU367022"/>
    </source>
</evidence>
<evidence type="ECO:0000256" key="5">
    <source>
        <dbReference type="SAM" id="MobiDB-lite"/>
    </source>
</evidence>
<dbReference type="GO" id="GO:0015677">
    <property type="term" value="P:copper ion import"/>
    <property type="evidence" value="ECO:0007669"/>
    <property type="project" value="EnsemblFungi"/>
</dbReference>
<protein>
    <recommendedName>
        <fullName evidence="4">Copper transport protein</fullName>
    </recommendedName>
</protein>
<evidence type="ECO:0000256" key="2">
    <source>
        <dbReference type="ARBA" id="ARBA00022989"/>
    </source>
</evidence>
<comment type="subcellular location">
    <subcellularLocation>
        <location evidence="4">Membrane</location>
        <topology evidence="4">Multi-pass membrane protein</topology>
    </subcellularLocation>
</comment>
<dbReference type="OrthoDB" id="73901at2759"/>
<keyword evidence="1 4" id="KW-0812">Transmembrane</keyword>
<dbReference type="Pfam" id="PF04145">
    <property type="entry name" value="Ctr"/>
    <property type="match status" value="1"/>
</dbReference>
<proteinExistence type="inferred from homology"/>
<evidence type="ECO:0000256" key="6">
    <source>
        <dbReference type="SAM" id="SignalP"/>
    </source>
</evidence>
<feature type="chain" id="PRO_5009235705" description="Copper transport protein" evidence="6">
    <location>
        <begin position="23"/>
        <end position="403"/>
    </location>
</feature>
<dbReference type="Proteomes" id="UP000190274">
    <property type="component" value="Chromosome B"/>
</dbReference>
<gene>
    <name evidence="7" type="ORF">LADA_0B05270G</name>
</gene>
<keyword evidence="2 4" id="KW-1133">Transmembrane helix</keyword>
<organism evidence="7 8">
    <name type="scientific">Lachancea dasiensis</name>
    <dbReference type="NCBI Taxonomy" id="1072105"/>
    <lineage>
        <taxon>Eukaryota</taxon>
        <taxon>Fungi</taxon>
        <taxon>Dikarya</taxon>
        <taxon>Ascomycota</taxon>
        <taxon>Saccharomycotina</taxon>
        <taxon>Saccharomycetes</taxon>
        <taxon>Saccharomycetales</taxon>
        <taxon>Saccharomycetaceae</taxon>
        <taxon>Lachancea</taxon>
    </lineage>
</organism>
<feature type="transmembrane region" description="Helical" evidence="4">
    <location>
        <begin position="132"/>
        <end position="156"/>
    </location>
</feature>
<dbReference type="InterPro" id="IPR007274">
    <property type="entry name" value="Cop_transporter"/>
</dbReference>
<dbReference type="STRING" id="1266660.A0A1G4ITL9"/>
<evidence type="ECO:0000313" key="8">
    <source>
        <dbReference type="Proteomes" id="UP000190274"/>
    </source>
</evidence>
<feature type="signal peptide" evidence="6">
    <location>
        <begin position="1"/>
        <end position="22"/>
    </location>
</feature>
<reference evidence="8" key="1">
    <citation type="submission" date="2016-03" db="EMBL/GenBank/DDBJ databases">
        <authorList>
            <person name="Devillers H."/>
        </authorList>
    </citation>
    <scope>NUCLEOTIDE SEQUENCE [LARGE SCALE GENOMIC DNA]</scope>
</reference>
<evidence type="ECO:0000313" key="7">
    <source>
        <dbReference type="EMBL" id="SCU80139.1"/>
    </source>
</evidence>
<evidence type="ECO:0000256" key="3">
    <source>
        <dbReference type="ARBA" id="ARBA00023136"/>
    </source>
</evidence>
<keyword evidence="6" id="KW-0732">Signal</keyword>
<comment type="similarity">
    <text evidence="4">Belongs to the copper transporter (Ctr) (TC 1.A.56) family. SLC31A subfamily.</text>
</comment>